<feature type="domain" description="Anaphase-promoting complex subunit 4-like WD40" evidence="5">
    <location>
        <begin position="22"/>
        <end position="91"/>
    </location>
</feature>
<keyword evidence="4" id="KW-0131">Cell cycle</keyword>
<dbReference type="InterPro" id="IPR024789">
    <property type="entry name" value="APC4"/>
</dbReference>
<evidence type="ECO:0000256" key="4">
    <source>
        <dbReference type="ARBA" id="ARBA00023306"/>
    </source>
</evidence>
<dbReference type="SUPFAM" id="SSF50978">
    <property type="entry name" value="WD40 repeat-like"/>
    <property type="match status" value="1"/>
</dbReference>
<dbReference type="Proteomes" id="UP000242414">
    <property type="component" value="Unassembled WGS sequence"/>
</dbReference>
<dbReference type="GO" id="GO:0070979">
    <property type="term" value="P:protein K11-linked ubiquitination"/>
    <property type="evidence" value="ECO:0007669"/>
    <property type="project" value="TreeGrafter"/>
</dbReference>
<dbReference type="InterPro" id="IPR036322">
    <property type="entry name" value="WD40_repeat_dom_sf"/>
</dbReference>
<evidence type="ECO:0000256" key="3">
    <source>
        <dbReference type="ARBA" id="ARBA00022786"/>
    </source>
</evidence>
<dbReference type="GO" id="GO:0034399">
    <property type="term" value="C:nuclear periphery"/>
    <property type="evidence" value="ECO:0007669"/>
    <property type="project" value="TreeGrafter"/>
</dbReference>
<dbReference type="InterPro" id="IPR024977">
    <property type="entry name" value="Apc4-like_WD40_dom"/>
</dbReference>
<name>A0A1X0R5M6_RHIZD</name>
<dbReference type="EMBL" id="KV921905">
    <property type="protein sequence ID" value="ORE07343.1"/>
    <property type="molecule type" value="Genomic_DNA"/>
</dbReference>
<protein>
    <recommendedName>
        <fullName evidence="5">Anaphase-promoting complex subunit 4-like WD40 domain-containing protein</fullName>
    </recommendedName>
</protein>
<dbReference type="GO" id="GO:0005680">
    <property type="term" value="C:anaphase-promoting complex"/>
    <property type="evidence" value="ECO:0007669"/>
    <property type="project" value="InterPro"/>
</dbReference>
<evidence type="ECO:0000313" key="6">
    <source>
        <dbReference type="EMBL" id="ORE07343.1"/>
    </source>
</evidence>
<dbReference type="VEuPathDB" id="FungiDB:BCV72DRAFT_205686"/>
<evidence type="ECO:0000256" key="1">
    <source>
        <dbReference type="ARBA" id="ARBA00022618"/>
    </source>
</evidence>
<dbReference type="AlphaFoldDB" id="A0A1X0R5M6"/>
<dbReference type="InterPro" id="IPR015943">
    <property type="entry name" value="WD40/YVTN_repeat-like_dom_sf"/>
</dbReference>
<keyword evidence="2" id="KW-0498">Mitosis</keyword>
<gene>
    <name evidence="6" type="ORF">BCV72DRAFT_205686</name>
</gene>
<keyword evidence="1" id="KW-0132">Cell division</keyword>
<evidence type="ECO:0000256" key="2">
    <source>
        <dbReference type="ARBA" id="ARBA00022776"/>
    </source>
</evidence>
<sequence>MSNNDFTHFAKRILTDPAKFISWCPVSDLLLIVSPDNALSLYRVAIKQLTLLWSSETAFDSTITSVTWKPDGKELAIGCENGVVYKVDTRYESLCICQCWPPEKSSRPLSAIKSLFWTHYGPEKKDEIIEGFDPTAFDPELSLPTLSHLPLIEPTIKINVRHKKKTLPERPFDNAETQSILFVGTDNGDMIAM</sequence>
<evidence type="ECO:0000259" key="5">
    <source>
        <dbReference type="Pfam" id="PF12894"/>
    </source>
</evidence>
<proteinExistence type="predicted"/>
<keyword evidence="3" id="KW-0833">Ubl conjugation pathway</keyword>
<dbReference type="GO" id="GO:0031145">
    <property type="term" value="P:anaphase-promoting complex-dependent catabolic process"/>
    <property type="evidence" value="ECO:0007669"/>
    <property type="project" value="InterPro"/>
</dbReference>
<reference evidence="6" key="1">
    <citation type="journal article" date="2016" name="Proc. Natl. Acad. Sci. U.S.A.">
        <title>Lipid metabolic changes in an early divergent fungus govern the establishment of a mutualistic symbiosis with endobacteria.</title>
        <authorList>
            <person name="Lastovetsky O.A."/>
            <person name="Gaspar M.L."/>
            <person name="Mondo S.J."/>
            <person name="LaButti K.M."/>
            <person name="Sandor L."/>
            <person name="Grigoriev I.V."/>
            <person name="Henry S.A."/>
            <person name="Pawlowska T.E."/>
        </authorList>
    </citation>
    <scope>NUCLEOTIDE SEQUENCE [LARGE SCALE GENOMIC DNA]</scope>
    <source>
        <strain evidence="6">ATCC 52814</strain>
    </source>
</reference>
<accession>A0A1X0R5M6</accession>
<organism evidence="6">
    <name type="scientific">Rhizopus microsporus var. microsporus</name>
    <dbReference type="NCBI Taxonomy" id="86635"/>
    <lineage>
        <taxon>Eukaryota</taxon>
        <taxon>Fungi</taxon>
        <taxon>Fungi incertae sedis</taxon>
        <taxon>Mucoromycota</taxon>
        <taxon>Mucoromycotina</taxon>
        <taxon>Mucoromycetes</taxon>
        <taxon>Mucorales</taxon>
        <taxon>Mucorineae</taxon>
        <taxon>Rhizopodaceae</taxon>
        <taxon>Rhizopus</taxon>
    </lineage>
</organism>
<dbReference type="PANTHER" id="PTHR13260">
    <property type="entry name" value="ANAPHASE PROMOTING COMPLEX SUBUNIT 4 APC4"/>
    <property type="match status" value="1"/>
</dbReference>
<dbReference type="GO" id="GO:0051301">
    <property type="term" value="P:cell division"/>
    <property type="evidence" value="ECO:0007669"/>
    <property type="project" value="UniProtKB-KW"/>
</dbReference>
<dbReference type="PANTHER" id="PTHR13260:SF0">
    <property type="entry name" value="ANAPHASE-PROMOTING COMPLEX SUBUNIT 4"/>
    <property type="match status" value="1"/>
</dbReference>
<dbReference type="Gene3D" id="2.130.10.10">
    <property type="entry name" value="YVTN repeat-like/Quinoprotein amine dehydrogenase"/>
    <property type="match status" value="1"/>
</dbReference>
<dbReference type="OrthoDB" id="2110451at2759"/>
<dbReference type="Pfam" id="PF12894">
    <property type="entry name" value="ANAPC4_WD40"/>
    <property type="match status" value="1"/>
</dbReference>